<keyword evidence="2" id="KW-1185">Reference proteome</keyword>
<proteinExistence type="predicted"/>
<dbReference type="Proteomes" id="UP000467841">
    <property type="component" value="Unassembled WGS sequence"/>
</dbReference>
<reference evidence="1" key="1">
    <citation type="submission" date="2020-01" db="EMBL/GenBank/DDBJ databases">
        <authorList>
            <person name="Mishra B."/>
        </authorList>
    </citation>
    <scope>NUCLEOTIDE SEQUENCE [LARGE SCALE GENOMIC DNA]</scope>
</reference>
<gene>
    <name evidence="1" type="ORF">MERR_LOCUS10337</name>
</gene>
<organism evidence="1 2">
    <name type="scientific">Microthlaspi erraticum</name>
    <dbReference type="NCBI Taxonomy" id="1685480"/>
    <lineage>
        <taxon>Eukaryota</taxon>
        <taxon>Viridiplantae</taxon>
        <taxon>Streptophyta</taxon>
        <taxon>Embryophyta</taxon>
        <taxon>Tracheophyta</taxon>
        <taxon>Spermatophyta</taxon>
        <taxon>Magnoliopsida</taxon>
        <taxon>eudicotyledons</taxon>
        <taxon>Gunneridae</taxon>
        <taxon>Pentapetalae</taxon>
        <taxon>rosids</taxon>
        <taxon>malvids</taxon>
        <taxon>Brassicales</taxon>
        <taxon>Brassicaceae</taxon>
        <taxon>Coluteocarpeae</taxon>
        <taxon>Microthlaspi</taxon>
    </lineage>
</organism>
<evidence type="ECO:0000313" key="1">
    <source>
        <dbReference type="EMBL" id="CAA7023102.1"/>
    </source>
</evidence>
<protein>
    <submittedName>
        <fullName evidence="1">Uncharacterized protein</fullName>
    </submittedName>
</protein>
<accession>A0A6D2I3R1</accession>
<dbReference type="EMBL" id="CACVBM020000768">
    <property type="protein sequence ID" value="CAA7023102.1"/>
    <property type="molecule type" value="Genomic_DNA"/>
</dbReference>
<evidence type="ECO:0000313" key="2">
    <source>
        <dbReference type="Proteomes" id="UP000467841"/>
    </source>
</evidence>
<feature type="non-terminal residue" evidence="1">
    <location>
        <position position="10"/>
    </location>
</feature>
<comment type="caution">
    <text evidence="1">The sequence shown here is derived from an EMBL/GenBank/DDBJ whole genome shotgun (WGS) entry which is preliminary data.</text>
</comment>
<sequence>MNGFALTVKS</sequence>
<name>A0A6D2I3R1_9BRAS</name>
<feature type="non-terminal residue" evidence="1">
    <location>
        <position position="1"/>
    </location>
</feature>